<dbReference type="Proteomes" id="UP001320154">
    <property type="component" value="Unassembled WGS sequence"/>
</dbReference>
<gene>
    <name evidence="2" type="ORF">HOP60_09300</name>
</gene>
<accession>A0ABS9B4C3</accession>
<dbReference type="Pfam" id="PF22483">
    <property type="entry name" value="Mu-transpos_C_2"/>
    <property type="match status" value="1"/>
</dbReference>
<sequence length="70" mass="8332">MLYYYAEWRKAKPGIDYHLDLDRRLYRVSHSLAGEVLEVRLTHAMMEVFHKEQRVAAHLRNALGRFSTLT</sequence>
<protein>
    <recommendedName>
        <fullName evidence="1">Transposase for insertion sequence element IS21-like C-terminal domain-containing protein</fullName>
    </recommendedName>
</protein>
<comment type="caution">
    <text evidence="2">The sequence shown here is derived from an EMBL/GenBank/DDBJ whole genome shotgun (WGS) entry which is preliminary data.</text>
</comment>
<name>A0ABS9B4C3_9GAMM</name>
<evidence type="ECO:0000313" key="3">
    <source>
        <dbReference type="Proteomes" id="UP001320154"/>
    </source>
</evidence>
<keyword evidence="3" id="KW-1185">Reference proteome</keyword>
<dbReference type="EMBL" id="JABFTQ010000005">
    <property type="protein sequence ID" value="MCE8046926.1"/>
    <property type="molecule type" value="Genomic_DNA"/>
</dbReference>
<proteinExistence type="predicted"/>
<feature type="domain" description="Transposase for insertion sequence element IS21-like C-terminal" evidence="1">
    <location>
        <begin position="4"/>
        <end position="61"/>
    </location>
</feature>
<evidence type="ECO:0000313" key="2">
    <source>
        <dbReference type="EMBL" id="MCE8046926.1"/>
    </source>
</evidence>
<reference evidence="2 3" key="1">
    <citation type="journal article" date="2021" name="Front. Microbiol.">
        <title>Aerobic Denitrification and Heterotrophic Sulfur Oxidation in the Genus Halomonas Revealed by Six Novel Species Characterizations and Genome-Based Analysis.</title>
        <authorList>
            <person name="Wang L."/>
            <person name="Shao Z."/>
        </authorList>
    </citation>
    <scope>NUCLEOTIDE SEQUENCE [LARGE SCALE GENOMIC DNA]</scope>
    <source>
        <strain evidence="2 3">MCCC 1A05748</strain>
    </source>
</reference>
<dbReference type="InterPro" id="IPR054353">
    <property type="entry name" value="IstA-like_C"/>
</dbReference>
<dbReference type="RefSeq" id="WP_234250389.1">
    <property type="nucleotide sequence ID" value="NZ_JABFTQ010000005.1"/>
</dbReference>
<organism evidence="2 3">
    <name type="scientific">Billgrantia desiderata</name>
    <dbReference type="NCBI Taxonomy" id="52021"/>
    <lineage>
        <taxon>Bacteria</taxon>
        <taxon>Pseudomonadati</taxon>
        <taxon>Pseudomonadota</taxon>
        <taxon>Gammaproteobacteria</taxon>
        <taxon>Oceanospirillales</taxon>
        <taxon>Halomonadaceae</taxon>
        <taxon>Billgrantia</taxon>
    </lineage>
</organism>
<evidence type="ECO:0000259" key="1">
    <source>
        <dbReference type="Pfam" id="PF22483"/>
    </source>
</evidence>